<dbReference type="RefSeq" id="WP_049745646.1">
    <property type="nucleotide sequence ID" value="NZ_CP012150.1"/>
</dbReference>
<keyword evidence="5 7" id="KW-1133">Transmembrane helix</keyword>
<dbReference type="GO" id="GO:0006171">
    <property type="term" value="P:cAMP biosynthetic process"/>
    <property type="evidence" value="ECO:0007669"/>
    <property type="project" value="TreeGrafter"/>
</dbReference>
<feature type="transmembrane region" description="Helical" evidence="7">
    <location>
        <begin position="44"/>
        <end position="69"/>
    </location>
</feature>
<evidence type="ECO:0000313" key="10">
    <source>
        <dbReference type="EMBL" id="AKS33225.1"/>
    </source>
</evidence>
<dbReference type="CDD" id="cd06225">
    <property type="entry name" value="HAMP"/>
    <property type="match status" value="1"/>
</dbReference>
<dbReference type="CDD" id="cd07302">
    <property type="entry name" value="CHD"/>
    <property type="match status" value="1"/>
</dbReference>
<dbReference type="Pfam" id="PF00672">
    <property type="entry name" value="HAMP"/>
    <property type="match status" value="1"/>
</dbReference>
<dbReference type="PANTHER" id="PTHR43081">
    <property type="entry name" value="ADENYLATE CYCLASE, TERMINAL-DIFFERENTIATION SPECIFIC-RELATED"/>
    <property type="match status" value="1"/>
</dbReference>
<dbReference type="AlphaFoldDB" id="A0A0K0X731"/>
<dbReference type="Gene3D" id="6.10.340.10">
    <property type="match status" value="1"/>
</dbReference>
<dbReference type="GO" id="GO:0035556">
    <property type="term" value="P:intracellular signal transduction"/>
    <property type="evidence" value="ECO:0007669"/>
    <property type="project" value="InterPro"/>
</dbReference>
<evidence type="ECO:0000256" key="3">
    <source>
        <dbReference type="ARBA" id="ARBA00022475"/>
    </source>
</evidence>
<dbReference type="PANTHER" id="PTHR43081:SF17">
    <property type="entry name" value="BLL5647 PROTEIN"/>
    <property type="match status" value="1"/>
</dbReference>
<dbReference type="STRING" id="134601.AFA91_16385"/>
<evidence type="ECO:0000256" key="1">
    <source>
        <dbReference type="ARBA" id="ARBA00004651"/>
    </source>
</evidence>
<evidence type="ECO:0000259" key="9">
    <source>
        <dbReference type="PROSITE" id="PS50885"/>
    </source>
</evidence>
<keyword evidence="3" id="KW-1003">Cell membrane</keyword>
<evidence type="ECO:0000256" key="5">
    <source>
        <dbReference type="ARBA" id="ARBA00022989"/>
    </source>
</evidence>
<dbReference type="InterPro" id="IPR001054">
    <property type="entry name" value="A/G_cyclase"/>
</dbReference>
<accession>A0A0K0X731</accession>
<evidence type="ECO:0000256" key="2">
    <source>
        <dbReference type="ARBA" id="ARBA00005381"/>
    </source>
</evidence>
<dbReference type="PROSITE" id="PS50125">
    <property type="entry name" value="GUANYLATE_CYCLASE_2"/>
    <property type="match status" value="1"/>
</dbReference>
<dbReference type="PATRIC" id="fig|134601.6.peg.3401"/>
<dbReference type="Pfam" id="PF00211">
    <property type="entry name" value="Guanylate_cyc"/>
    <property type="match status" value="1"/>
</dbReference>
<dbReference type="SUPFAM" id="SSF158472">
    <property type="entry name" value="HAMP domain-like"/>
    <property type="match status" value="1"/>
</dbReference>
<reference evidence="10 11" key="1">
    <citation type="submission" date="2015-07" db="EMBL/GenBank/DDBJ databases">
        <title>Complete genome sequence of Mycobacterium goodii X7B, a facultative thermophilic biodesulfurizing bacterium.</title>
        <authorList>
            <person name="Yu B."/>
            <person name="Li F."/>
            <person name="Xu P."/>
        </authorList>
    </citation>
    <scope>NUCLEOTIDE SEQUENCE [LARGE SCALE GENOMIC DNA]</scope>
    <source>
        <strain evidence="10 11">X7B</strain>
    </source>
</reference>
<feature type="transmembrane region" description="Helical" evidence="7">
    <location>
        <begin position="12"/>
        <end position="32"/>
    </location>
</feature>
<proteinExistence type="inferred from homology"/>
<feature type="transmembrane region" description="Helical" evidence="7">
    <location>
        <begin position="100"/>
        <end position="119"/>
    </location>
</feature>
<dbReference type="SUPFAM" id="SSF55073">
    <property type="entry name" value="Nucleotide cyclase"/>
    <property type="match status" value="1"/>
</dbReference>
<feature type="domain" description="HAMP" evidence="9">
    <location>
        <begin position="235"/>
        <end position="287"/>
    </location>
</feature>
<evidence type="ECO:0000313" key="11">
    <source>
        <dbReference type="Proteomes" id="UP000062255"/>
    </source>
</evidence>
<feature type="domain" description="Guanylate cyclase" evidence="8">
    <location>
        <begin position="319"/>
        <end position="442"/>
    </location>
</feature>
<dbReference type="GO" id="GO:0005886">
    <property type="term" value="C:plasma membrane"/>
    <property type="evidence" value="ECO:0007669"/>
    <property type="project" value="UniProtKB-SubCell"/>
</dbReference>
<dbReference type="EMBL" id="CP012150">
    <property type="protein sequence ID" value="AKS33225.1"/>
    <property type="molecule type" value="Genomic_DNA"/>
</dbReference>
<feature type="transmembrane region" description="Helical" evidence="7">
    <location>
        <begin position="213"/>
        <end position="234"/>
    </location>
</feature>
<dbReference type="InterPro" id="IPR029787">
    <property type="entry name" value="Nucleotide_cyclase"/>
</dbReference>
<dbReference type="InterPro" id="IPR050697">
    <property type="entry name" value="Adenylyl/Guanylyl_Cyclase_3/4"/>
</dbReference>
<keyword evidence="6 7" id="KW-0472">Membrane</keyword>
<evidence type="ECO:0000256" key="7">
    <source>
        <dbReference type="SAM" id="Phobius"/>
    </source>
</evidence>
<dbReference type="PROSITE" id="PS50885">
    <property type="entry name" value="HAMP"/>
    <property type="match status" value="1"/>
</dbReference>
<dbReference type="OrthoDB" id="368920at2"/>
<name>A0A0K0X731_MYCGD</name>
<feature type="transmembrane region" description="Helical" evidence="7">
    <location>
        <begin position="125"/>
        <end position="148"/>
    </location>
</feature>
<keyword evidence="4 7" id="KW-0812">Transmembrane</keyword>
<sequence length="493" mass="52275">MAAIRLSVRYAAAMTYVQITAAAAVTLIVFALSRNTVGDARQLFTQANLIAMIALMVTAGIVDTVAGYVNVYPTFRWFAAGTDPTPQQQRAAMRIGPRQTIIQFGTWAVSALVYTLVNLDLGGGVAYVMGSAILFGGVAAACMGFLVTQRMLRPIIATSITASAAAHVTMPGVLGRLITIWVLFSGLPTVGIAVIVSARAAGWFVQKEAPVEAAVLVVAVISLLFGLRSMVLVARSISDPVREVVLAMKAVERGWSGVSVKVYEPSEIGRLQDGFNQMVAGLAERNRLRELFGRYVGVDVAKLALQQTGTISGDEREVAVLFVDLVGSTALTASRPPQDVARLLNGFFRIVVDAVESRQGLINKFEGDAVLAVFGAPLRLDDPAGAALQTARALLPRLRELPDVGFGVGVTFGPVFAGNLGAENRYEYTVIGDPVNEAARLADHAKDLESSVLCSATALSSAGDREAAHWEVRGSTVLRGRTTLTVFAEPRAV</sequence>
<dbReference type="Gene3D" id="3.30.70.1230">
    <property type="entry name" value="Nucleotide cyclase"/>
    <property type="match status" value="1"/>
</dbReference>
<dbReference type="Proteomes" id="UP000062255">
    <property type="component" value="Chromosome"/>
</dbReference>
<dbReference type="InterPro" id="IPR003660">
    <property type="entry name" value="HAMP_dom"/>
</dbReference>
<dbReference type="KEGG" id="mgo:AFA91_16385"/>
<evidence type="ECO:0000256" key="4">
    <source>
        <dbReference type="ARBA" id="ARBA00022692"/>
    </source>
</evidence>
<dbReference type="SMART" id="SM00044">
    <property type="entry name" value="CYCc"/>
    <property type="match status" value="1"/>
</dbReference>
<evidence type="ECO:0000256" key="6">
    <source>
        <dbReference type="ARBA" id="ARBA00023136"/>
    </source>
</evidence>
<protein>
    <submittedName>
        <fullName evidence="10">Cyclase</fullName>
    </submittedName>
</protein>
<organism evidence="10 11">
    <name type="scientific">Mycolicibacterium goodii</name>
    <name type="common">Mycobacterium goodii</name>
    <dbReference type="NCBI Taxonomy" id="134601"/>
    <lineage>
        <taxon>Bacteria</taxon>
        <taxon>Bacillati</taxon>
        <taxon>Actinomycetota</taxon>
        <taxon>Actinomycetes</taxon>
        <taxon>Mycobacteriales</taxon>
        <taxon>Mycobacteriaceae</taxon>
        <taxon>Mycolicibacterium</taxon>
    </lineage>
</organism>
<evidence type="ECO:0000259" key="8">
    <source>
        <dbReference type="PROSITE" id="PS50125"/>
    </source>
</evidence>
<gene>
    <name evidence="10" type="ORF">AFA91_16385</name>
</gene>
<comment type="similarity">
    <text evidence="2">Belongs to the adenylyl cyclase class-3 family.</text>
</comment>
<dbReference type="GO" id="GO:0004016">
    <property type="term" value="F:adenylate cyclase activity"/>
    <property type="evidence" value="ECO:0007669"/>
    <property type="project" value="UniProtKB-ARBA"/>
</dbReference>
<feature type="transmembrane region" description="Helical" evidence="7">
    <location>
        <begin position="180"/>
        <end position="201"/>
    </location>
</feature>
<dbReference type="SMART" id="SM00304">
    <property type="entry name" value="HAMP"/>
    <property type="match status" value="1"/>
</dbReference>
<comment type="subcellular location">
    <subcellularLocation>
        <location evidence="1">Cell membrane</location>
        <topology evidence="1">Multi-pass membrane protein</topology>
    </subcellularLocation>
</comment>